<dbReference type="Proteomes" id="UP000521313">
    <property type="component" value="Unassembled WGS sequence"/>
</dbReference>
<sequence length="399" mass="43984">MKEIKKDCDQLAENILDKIWEFSLDIHSKPELSFQEYYAKEQQIEILRQAGFEIDDNVEELETAFIAKYDRGGSNIGIISEYDALPGLGHGCGHNLICASAVGTALVLKEVIDKYHISGSIYVLGTPAEEDGGGKIIMLKNHYFDNIDAIVFMHPTSDLTRLAGACLSSKQIIIDYEGKSSHAGSHPDNGVNALSAANLFCVASGLLRQHFKSDARFSCIITDGGQETGLIPDKAQLKCSLACFNFTYLEELEKRIVNCAKGCGDALGCETNLVVNDGYQGRVPNTILSEVCRKELIDIGEPLLDGMPVDYGGEDLGNVSRYIPICNPYVTIFPDYKISNHTPNFRELASTNAGKRCILVTMKSLSRTVIELLKNDTIIEEAKAELRNRIESEKNCIEK</sequence>
<comment type="caution">
    <text evidence="2">The sequence shown here is derived from an EMBL/GenBank/DDBJ whole genome shotgun (WGS) entry which is preliminary data.</text>
</comment>
<reference evidence="2 3" key="1">
    <citation type="submission" date="2020-08" db="EMBL/GenBank/DDBJ databases">
        <title>Genomic Encyclopedia of Type Strains, Phase IV (KMG-IV): sequencing the most valuable type-strain genomes for metagenomic binning, comparative biology and taxonomic classification.</title>
        <authorList>
            <person name="Goeker M."/>
        </authorList>
    </citation>
    <scope>NUCLEOTIDE SEQUENCE [LARGE SCALE GENOMIC DNA]</scope>
    <source>
        <strain evidence="2 3">DSM 26963</strain>
    </source>
</reference>
<proteinExistence type="inferred from homology"/>
<protein>
    <recommendedName>
        <fullName evidence="1">Peptidase M20 domain-containing protein 2</fullName>
    </recommendedName>
</protein>
<organism evidence="2 3">
    <name type="scientific">Faecalicoccus acidiformans</name>
    <dbReference type="NCBI Taxonomy" id="915173"/>
    <lineage>
        <taxon>Bacteria</taxon>
        <taxon>Bacillati</taxon>
        <taxon>Bacillota</taxon>
        <taxon>Erysipelotrichia</taxon>
        <taxon>Erysipelotrichales</taxon>
        <taxon>Erysipelotrichaceae</taxon>
        <taxon>Faecalicoccus</taxon>
    </lineage>
</organism>
<dbReference type="Gene3D" id="3.30.70.360">
    <property type="match status" value="1"/>
</dbReference>
<keyword evidence="2" id="KW-0378">Hydrolase</keyword>
<name>A0A7W8CZR4_9FIRM</name>
<dbReference type="SUPFAM" id="SSF55031">
    <property type="entry name" value="Bacterial exopeptidase dimerisation domain"/>
    <property type="match status" value="1"/>
</dbReference>
<dbReference type="GO" id="GO:0005737">
    <property type="term" value="C:cytoplasm"/>
    <property type="evidence" value="ECO:0007669"/>
    <property type="project" value="TreeGrafter"/>
</dbReference>
<dbReference type="InterPro" id="IPR036264">
    <property type="entry name" value="Bact_exopeptidase_dim_dom"/>
</dbReference>
<dbReference type="NCBIfam" id="TIGR01891">
    <property type="entry name" value="amidohydrolases"/>
    <property type="match status" value="1"/>
</dbReference>
<dbReference type="GO" id="GO:0071713">
    <property type="term" value="F:para-aminobenzoyl-glutamate hydrolase activity"/>
    <property type="evidence" value="ECO:0007669"/>
    <property type="project" value="TreeGrafter"/>
</dbReference>
<evidence type="ECO:0000313" key="2">
    <source>
        <dbReference type="EMBL" id="MBB5184336.1"/>
    </source>
</evidence>
<dbReference type="AlphaFoldDB" id="A0A7W8CZR4"/>
<accession>A0A7W8CZR4</accession>
<dbReference type="PANTHER" id="PTHR30575:SF0">
    <property type="entry name" value="XAA-ARG DIPEPTIDASE"/>
    <property type="match status" value="1"/>
</dbReference>
<dbReference type="PIRSF" id="PIRSF037226">
    <property type="entry name" value="Amidohydrolase_ACY1L2_prd"/>
    <property type="match status" value="1"/>
</dbReference>
<dbReference type="InterPro" id="IPR002933">
    <property type="entry name" value="Peptidase_M20"/>
</dbReference>
<comment type="similarity">
    <text evidence="1">Belongs to the peptidase M20A family.</text>
</comment>
<dbReference type="InterPro" id="IPR017439">
    <property type="entry name" value="Amidohydrolase"/>
</dbReference>
<gene>
    <name evidence="2" type="ORF">HNQ43_000374</name>
</gene>
<dbReference type="Pfam" id="PF01546">
    <property type="entry name" value="Peptidase_M20"/>
    <property type="match status" value="1"/>
</dbReference>
<dbReference type="EMBL" id="JACHHD010000003">
    <property type="protein sequence ID" value="MBB5184336.1"/>
    <property type="molecule type" value="Genomic_DNA"/>
</dbReference>
<dbReference type="GO" id="GO:0046657">
    <property type="term" value="P:folic acid catabolic process"/>
    <property type="evidence" value="ECO:0007669"/>
    <property type="project" value="TreeGrafter"/>
</dbReference>
<dbReference type="PANTHER" id="PTHR30575">
    <property type="entry name" value="PEPTIDASE M20"/>
    <property type="match status" value="1"/>
</dbReference>
<evidence type="ECO:0000313" key="3">
    <source>
        <dbReference type="Proteomes" id="UP000521313"/>
    </source>
</evidence>
<dbReference type="RefSeq" id="WP_183374233.1">
    <property type="nucleotide sequence ID" value="NZ_CAWVLV010000034.1"/>
</dbReference>
<dbReference type="InterPro" id="IPR052030">
    <property type="entry name" value="Peptidase_M20/M20A_hydrolases"/>
</dbReference>
<dbReference type="GO" id="GO:0016805">
    <property type="term" value="F:dipeptidase activity"/>
    <property type="evidence" value="ECO:0007669"/>
    <property type="project" value="InterPro"/>
</dbReference>
<dbReference type="SUPFAM" id="SSF53187">
    <property type="entry name" value="Zn-dependent exopeptidases"/>
    <property type="match status" value="1"/>
</dbReference>
<dbReference type="InterPro" id="IPR017144">
    <property type="entry name" value="Xaa-Arg_dipeptidase"/>
</dbReference>
<dbReference type="Gene3D" id="3.40.630.10">
    <property type="entry name" value="Zn peptidases"/>
    <property type="match status" value="1"/>
</dbReference>
<evidence type="ECO:0000256" key="1">
    <source>
        <dbReference type="PIRNR" id="PIRNR037226"/>
    </source>
</evidence>
<dbReference type="CDD" id="cd03887">
    <property type="entry name" value="M20_Acy1L2"/>
    <property type="match status" value="1"/>
</dbReference>